<reference evidence="2 3" key="1">
    <citation type="submission" date="2018-08" db="EMBL/GenBank/DDBJ databases">
        <title>Murine metabolic-syndrome-specific gut microbial biobank.</title>
        <authorList>
            <person name="Liu C."/>
        </authorList>
    </citation>
    <scope>NUCLEOTIDE SEQUENCE [LARGE SCALE GENOMIC DNA]</scope>
    <source>
        <strain evidence="2 3">28</strain>
    </source>
</reference>
<name>A0A845QG18_9FIRM</name>
<dbReference type="EMBL" id="QXWK01000008">
    <property type="protein sequence ID" value="NBH60982.1"/>
    <property type="molecule type" value="Genomic_DNA"/>
</dbReference>
<comment type="caution">
    <text evidence="2">The sequence shown here is derived from an EMBL/GenBank/DDBJ whole genome shotgun (WGS) entry which is preliminary data.</text>
</comment>
<keyword evidence="1" id="KW-0812">Transmembrane</keyword>
<feature type="transmembrane region" description="Helical" evidence="1">
    <location>
        <begin position="20"/>
        <end position="38"/>
    </location>
</feature>
<accession>A0A845QG18</accession>
<evidence type="ECO:0000313" key="3">
    <source>
        <dbReference type="Proteomes" id="UP000446866"/>
    </source>
</evidence>
<gene>
    <name evidence="2" type="ORF">D0435_04860</name>
</gene>
<keyword evidence="3" id="KW-1185">Reference proteome</keyword>
<evidence type="ECO:0000256" key="1">
    <source>
        <dbReference type="SAM" id="Phobius"/>
    </source>
</evidence>
<proteinExistence type="predicted"/>
<sequence>MSASWIPSAVLMSYPSIKAAMIFSCFHSVILSGVHLFVCHKKSSYGYFDFTIEGFSFAFFTDFFQTLDYSVILVSRT</sequence>
<dbReference type="AlphaFoldDB" id="A0A845QG18"/>
<protein>
    <submittedName>
        <fullName evidence="2">Uncharacterized protein</fullName>
    </submittedName>
</protein>
<dbReference type="Proteomes" id="UP000446866">
    <property type="component" value="Unassembled WGS sequence"/>
</dbReference>
<keyword evidence="1" id="KW-0472">Membrane</keyword>
<keyword evidence="1" id="KW-1133">Transmembrane helix</keyword>
<evidence type="ECO:0000313" key="2">
    <source>
        <dbReference type="EMBL" id="NBH60982.1"/>
    </source>
</evidence>
<organism evidence="2 3">
    <name type="scientific">Anaerotruncus colihominis</name>
    <dbReference type="NCBI Taxonomy" id="169435"/>
    <lineage>
        <taxon>Bacteria</taxon>
        <taxon>Bacillati</taxon>
        <taxon>Bacillota</taxon>
        <taxon>Clostridia</taxon>
        <taxon>Eubacteriales</taxon>
        <taxon>Oscillospiraceae</taxon>
        <taxon>Anaerotruncus</taxon>
    </lineage>
</organism>